<comment type="similarity">
    <text evidence="4">Belongs to the PP2C family.</text>
</comment>
<dbReference type="InterPro" id="IPR015655">
    <property type="entry name" value="PP2C"/>
</dbReference>
<dbReference type="InterPro" id="IPR001932">
    <property type="entry name" value="PPM-type_phosphatase-like_dom"/>
</dbReference>
<dbReference type="Gene3D" id="3.60.40.10">
    <property type="entry name" value="PPM-type phosphatase domain"/>
    <property type="match status" value="1"/>
</dbReference>
<gene>
    <name evidence="6" type="ORF">ONB1V03_LOCUS15945</name>
</gene>
<dbReference type="PROSITE" id="PS01032">
    <property type="entry name" value="PPM_1"/>
    <property type="match status" value="1"/>
</dbReference>
<name>A0A7R9MHW5_9ACAR</name>
<keyword evidence="2 4" id="KW-0378">Hydrolase</keyword>
<proteinExistence type="inferred from homology"/>
<organism evidence="6">
    <name type="scientific">Oppiella nova</name>
    <dbReference type="NCBI Taxonomy" id="334625"/>
    <lineage>
        <taxon>Eukaryota</taxon>
        <taxon>Metazoa</taxon>
        <taxon>Ecdysozoa</taxon>
        <taxon>Arthropoda</taxon>
        <taxon>Chelicerata</taxon>
        <taxon>Arachnida</taxon>
        <taxon>Acari</taxon>
        <taxon>Acariformes</taxon>
        <taxon>Sarcoptiformes</taxon>
        <taxon>Oribatida</taxon>
        <taxon>Brachypylina</taxon>
        <taxon>Oppioidea</taxon>
        <taxon>Oppiidae</taxon>
        <taxon>Oppiella</taxon>
    </lineage>
</organism>
<evidence type="ECO:0000256" key="3">
    <source>
        <dbReference type="ARBA" id="ARBA00022912"/>
    </source>
</evidence>
<accession>A0A7R9MHW5</accession>
<dbReference type="GO" id="GO:0046872">
    <property type="term" value="F:metal ion binding"/>
    <property type="evidence" value="ECO:0007669"/>
    <property type="project" value="UniProtKB-KW"/>
</dbReference>
<dbReference type="InterPro" id="IPR000222">
    <property type="entry name" value="PP2C_BS"/>
</dbReference>
<dbReference type="Proteomes" id="UP000728032">
    <property type="component" value="Unassembled WGS sequence"/>
</dbReference>
<keyword evidence="1" id="KW-0479">Metal-binding</keyword>
<reference evidence="6" key="1">
    <citation type="submission" date="2020-11" db="EMBL/GenBank/DDBJ databases">
        <authorList>
            <person name="Tran Van P."/>
        </authorList>
    </citation>
    <scope>NUCLEOTIDE SEQUENCE</scope>
</reference>
<protein>
    <recommendedName>
        <fullName evidence="5">PPM-type phosphatase domain-containing protein</fullName>
    </recommendedName>
</protein>
<evidence type="ECO:0000313" key="6">
    <source>
        <dbReference type="EMBL" id="CAD7659349.1"/>
    </source>
</evidence>
<dbReference type="GO" id="GO:0004722">
    <property type="term" value="F:protein serine/threonine phosphatase activity"/>
    <property type="evidence" value="ECO:0007669"/>
    <property type="project" value="InterPro"/>
</dbReference>
<dbReference type="EMBL" id="CAJPVJ010017170">
    <property type="protein sequence ID" value="CAG2176511.1"/>
    <property type="molecule type" value="Genomic_DNA"/>
</dbReference>
<dbReference type="InterPro" id="IPR036457">
    <property type="entry name" value="PPM-type-like_dom_sf"/>
</dbReference>
<dbReference type="EMBL" id="OC931995">
    <property type="protein sequence ID" value="CAD7659349.1"/>
    <property type="molecule type" value="Genomic_DNA"/>
</dbReference>
<dbReference type="SMART" id="SM00332">
    <property type="entry name" value="PP2Cc"/>
    <property type="match status" value="1"/>
</dbReference>
<evidence type="ECO:0000313" key="7">
    <source>
        <dbReference type="Proteomes" id="UP000728032"/>
    </source>
</evidence>
<dbReference type="AlphaFoldDB" id="A0A7R9MHW5"/>
<evidence type="ECO:0000259" key="5">
    <source>
        <dbReference type="PROSITE" id="PS51746"/>
    </source>
</evidence>
<keyword evidence="3 4" id="KW-0904">Protein phosphatase</keyword>
<dbReference type="SUPFAM" id="SSF81606">
    <property type="entry name" value="PP2C-like"/>
    <property type="match status" value="1"/>
</dbReference>
<evidence type="ECO:0000256" key="2">
    <source>
        <dbReference type="ARBA" id="ARBA00022801"/>
    </source>
</evidence>
<evidence type="ECO:0000256" key="1">
    <source>
        <dbReference type="ARBA" id="ARBA00022723"/>
    </source>
</evidence>
<dbReference type="OrthoDB" id="416093at2759"/>
<keyword evidence="7" id="KW-1185">Reference proteome</keyword>
<feature type="domain" description="PPM-type phosphatase" evidence="5">
    <location>
        <begin position="84"/>
        <end position="326"/>
    </location>
</feature>
<dbReference type="PANTHER" id="PTHR47992">
    <property type="entry name" value="PROTEIN PHOSPHATASE"/>
    <property type="match status" value="1"/>
</dbReference>
<dbReference type="CDD" id="cd00143">
    <property type="entry name" value="PP2Cc"/>
    <property type="match status" value="1"/>
</dbReference>
<dbReference type="Pfam" id="PF00481">
    <property type="entry name" value="PP2C"/>
    <property type="match status" value="1"/>
</dbReference>
<sequence length="326" mass="36447">MSLKLLKSFGHKCKLLKDILNKSRLRVDAKRFAKMLSDPENRGERQQHINFDTLGTWDNRIDFNILLQQSIKHGKPIPKINAEDIGFATTLGRRMSNEDIYNVTEIDANLLYFAVFDGHGGQACAQYTNENMITHITYWLNRGERDLQFILENSFIEVNNSFARFVTFNPFVEGRNGCSGTTATVCLLRNGIELVVAHCGDSRALLCRNGDVVRLTTDHNSNVKAEKERIVKSNGFLKSDSLGVGLVNGRLAMTRSIGDLDLKPYGVIALPDTRSLEIKHGRDAFIILTTDGVNHVMSDKEVVDAVQSCGKPSEAAQFVTDQALHY</sequence>
<evidence type="ECO:0000256" key="4">
    <source>
        <dbReference type="RuleBase" id="RU003465"/>
    </source>
</evidence>
<dbReference type="PROSITE" id="PS51746">
    <property type="entry name" value="PPM_2"/>
    <property type="match status" value="1"/>
</dbReference>
<feature type="non-terminal residue" evidence="6">
    <location>
        <position position="1"/>
    </location>
</feature>